<dbReference type="EMBL" id="BQKI01000097">
    <property type="protein sequence ID" value="GJN38809.1"/>
    <property type="molecule type" value="Genomic_DNA"/>
</dbReference>
<name>A0AAV5FVF3_ELECO</name>
<evidence type="ECO:0000256" key="1">
    <source>
        <dbReference type="ARBA" id="ARBA00004141"/>
    </source>
</evidence>
<evidence type="ECO:0000256" key="8">
    <source>
        <dbReference type="SAM" id="MobiDB-lite"/>
    </source>
</evidence>
<dbReference type="Pfam" id="PF03094">
    <property type="entry name" value="Mlo"/>
    <property type="match status" value="1"/>
</dbReference>
<reference evidence="10" key="2">
    <citation type="submission" date="2021-12" db="EMBL/GenBank/DDBJ databases">
        <title>Resequencing data analysis of finger millet.</title>
        <authorList>
            <person name="Hatakeyama M."/>
            <person name="Aluri S."/>
            <person name="Balachadran M.T."/>
            <person name="Sivarajan S.R."/>
            <person name="Poveda L."/>
            <person name="Shimizu-Inatsugi R."/>
            <person name="Schlapbach R."/>
            <person name="Sreeman S.M."/>
            <person name="Shimizu K.K."/>
        </authorList>
    </citation>
    <scope>NUCLEOTIDE SEQUENCE</scope>
</reference>
<evidence type="ECO:0000256" key="6">
    <source>
        <dbReference type="ARBA" id="ARBA00023136"/>
    </source>
</evidence>
<evidence type="ECO:0000256" key="4">
    <source>
        <dbReference type="ARBA" id="ARBA00022821"/>
    </source>
</evidence>
<evidence type="ECO:0000313" key="10">
    <source>
        <dbReference type="EMBL" id="GJN38809.1"/>
    </source>
</evidence>
<keyword evidence="7" id="KW-0568">Pathogenesis-related protein</keyword>
<reference evidence="10" key="1">
    <citation type="journal article" date="2018" name="DNA Res.">
        <title>Multiple hybrid de novo genome assembly of finger millet, an orphan allotetraploid crop.</title>
        <authorList>
            <person name="Hatakeyama M."/>
            <person name="Aluri S."/>
            <person name="Balachadran M.T."/>
            <person name="Sivarajan S.R."/>
            <person name="Patrignani A."/>
            <person name="Gruter S."/>
            <person name="Poveda L."/>
            <person name="Shimizu-Inatsugi R."/>
            <person name="Baeten J."/>
            <person name="Francoijs K.J."/>
            <person name="Nataraja K.N."/>
            <person name="Reddy Y.A.N."/>
            <person name="Phadnis S."/>
            <person name="Ravikumar R.L."/>
            <person name="Schlapbach R."/>
            <person name="Sreeman S.M."/>
            <person name="Shimizu K.K."/>
        </authorList>
    </citation>
    <scope>NUCLEOTIDE SEQUENCE</scope>
</reference>
<keyword evidence="4" id="KW-0611">Plant defense</keyword>
<accession>A0AAV5FVF3</accession>
<dbReference type="GO" id="GO:0006952">
    <property type="term" value="P:defense response"/>
    <property type="evidence" value="ECO:0007669"/>
    <property type="project" value="UniProtKB-KW"/>
</dbReference>
<gene>
    <name evidence="10" type="primary">gb27884</name>
    <name evidence="10" type="ORF">PR202_gb27884</name>
</gene>
<proteinExistence type="inferred from homology"/>
<dbReference type="InterPro" id="IPR004326">
    <property type="entry name" value="Mlo"/>
</dbReference>
<feature type="transmembrane region" description="Helical" evidence="9">
    <location>
        <begin position="166"/>
        <end position="186"/>
    </location>
</feature>
<organism evidence="10 11">
    <name type="scientific">Eleusine coracana subsp. coracana</name>
    <dbReference type="NCBI Taxonomy" id="191504"/>
    <lineage>
        <taxon>Eukaryota</taxon>
        <taxon>Viridiplantae</taxon>
        <taxon>Streptophyta</taxon>
        <taxon>Embryophyta</taxon>
        <taxon>Tracheophyta</taxon>
        <taxon>Spermatophyta</taxon>
        <taxon>Magnoliopsida</taxon>
        <taxon>Liliopsida</taxon>
        <taxon>Poales</taxon>
        <taxon>Poaceae</taxon>
        <taxon>PACMAD clade</taxon>
        <taxon>Chloridoideae</taxon>
        <taxon>Cynodonteae</taxon>
        <taxon>Eleusininae</taxon>
        <taxon>Eleusine</taxon>
    </lineage>
</organism>
<evidence type="ECO:0000256" key="2">
    <source>
        <dbReference type="ARBA" id="ARBA00006574"/>
    </source>
</evidence>
<sequence>MSSPVALTQAPLAPFPDSSPLLACLDAAHRSPWGCAAPCQPRSDGPTPTHRVRELLLLGLNAAMRGFARRSPKQGRAFILLQERSARDRVRKAKESRRRPARGQATDDSFLAAAARRRLAPRPFNQLAPPSHGSVRSLRSRSQATAAPVGAEAMAEEASLAHTPTWVLAAVCLVIVSISLVAERFLHRLGKVRCPTSAHCFDSAVAG</sequence>
<keyword evidence="3 9" id="KW-0812">Transmembrane</keyword>
<dbReference type="Proteomes" id="UP001054889">
    <property type="component" value="Unassembled WGS sequence"/>
</dbReference>
<evidence type="ECO:0000256" key="9">
    <source>
        <dbReference type="SAM" id="Phobius"/>
    </source>
</evidence>
<keyword evidence="5 9" id="KW-1133">Transmembrane helix</keyword>
<dbReference type="AlphaFoldDB" id="A0AAV5FVF3"/>
<evidence type="ECO:0000256" key="3">
    <source>
        <dbReference type="ARBA" id="ARBA00022692"/>
    </source>
</evidence>
<evidence type="ECO:0000256" key="5">
    <source>
        <dbReference type="ARBA" id="ARBA00022989"/>
    </source>
</evidence>
<comment type="caution">
    <text evidence="10">The sequence shown here is derived from an EMBL/GenBank/DDBJ whole genome shotgun (WGS) entry which is preliminary data.</text>
</comment>
<comment type="subcellular location">
    <subcellularLocation>
        <location evidence="1">Membrane</location>
        <topology evidence="1">Multi-pass membrane protein</topology>
    </subcellularLocation>
</comment>
<protein>
    <submittedName>
        <fullName evidence="10">Uncharacterized protein</fullName>
    </submittedName>
</protein>
<keyword evidence="6 9" id="KW-0472">Membrane</keyword>
<evidence type="ECO:0000256" key="7">
    <source>
        <dbReference type="ARBA" id="ARBA00023265"/>
    </source>
</evidence>
<evidence type="ECO:0000313" key="11">
    <source>
        <dbReference type="Proteomes" id="UP001054889"/>
    </source>
</evidence>
<comment type="similarity">
    <text evidence="2">Belongs to the MLO family.</text>
</comment>
<keyword evidence="11" id="KW-1185">Reference proteome</keyword>
<dbReference type="GO" id="GO:0016020">
    <property type="term" value="C:membrane"/>
    <property type="evidence" value="ECO:0007669"/>
    <property type="project" value="UniProtKB-SubCell"/>
</dbReference>
<feature type="region of interest" description="Disordered" evidence="8">
    <location>
        <begin position="123"/>
        <end position="143"/>
    </location>
</feature>